<evidence type="ECO:0000313" key="2">
    <source>
        <dbReference type="EMBL" id="GAA4813202.1"/>
    </source>
</evidence>
<name>A0ABP9CNN1_9FLAO</name>
<feature type="transmembrane region" description="Helical" evidence="1">
    <location>
        <begin position="111"/>
        <end position="130"/>
    </location>
</feature>
<gene>
    <name evidence="2" type="ORF">GCM10023330_21040</name>
</gene>
<dbReference type="EMBL" id="BAABJW010000003">
    <property type="protein sequence ID" value="GAA4813202.1"/>
    <property type="molecule type" value="Genomic_DNA"/>
</dbReference>
<feature type="transmembrane region" description="Helical" evidence="1">
    <location>
        <begin position="6"/>
        <end position="26"/>
    </location>
</feature>
<feature type="transmembrane region" description="Helical" evidence="1">
    <location>
        <begin position="69"/>
        <end position="90"/>
    </location>
</feature>
<keyword evidence="3" id="KW-1185">Reference proteome</keyword>
<reference evidence="3" key="1">
    <citation type="journal article" date="2019" name="Int. J. Syst. Evol. Microbiol.">
        <title>The Global Catalogue of Microorganisms (GCM) 10K type strain sequencing project: providing services to taxonomists for standard genome sequencing and annotation.</title>
        <authorList>
            <consortium name="The Broad Institute Genomics Platform"/>
            <consortium name="The Broad Institute Genome Sequencing Center for Infectious Disease"/>
            <person name="Wu L."/>
            <person name="Ma J."/>
        </authorList>
    </citation>
    <scope>NUCLEOTIDE SEQUENCE [LARGE SCALE GENOMIC DNA]</scope>
    <source>
        <strain evidence="3">JCM 18325</strain>
    </source>
</reference>
<evidence type="ECO:0000313" key="3">
    <source>
        <dbReference type="Proteomes" id="UP001501433"/>
    </source>
</evidence>
<comment type="caution">
    <text evidence="2">The sequence shown here is derived from an EMBL/GenBank/DDBJ whole genome shotgun (WGS) entry which is preliminary data.</text>
</comment>
<evidence type="ECO:0000256" key="1">
    <source>
        <dbReference type="SAM" id="Phobius"/>
    </source>
</evidence>
<keyword evidence="1" id="KW-1133">Transmembrane helix</keyword>
<sequence>MNMDFFNYVSIALSFVYTAAVLRLLGGISSATNKQNRYIVHIIFLGVIIISIIISFWGTWALTDVDWKLYKFILALMDGALYYFIATVLIPENPNEIVSWRDYYYKNKNKFFYGMLVFLVYIQVHSAVLINQELLHPARFGNLLAFIPIILGIRSKSHKVHLGIAIYYIVFVTLMVFTIASEPGWVDNL</sequence>
<feature type="transmembrane region" description="Helical" evidence="1">
    <location>
        <begin position="160"/>
        <end position="180"/>
    </location>
</feature>
<keyword evidence="1" id="KW-0472">Membrane</keyword>
<dbReference type="Proteomes" id="UP001501433">
    <property type="component" value="Unassembled WGS sequence"/>
</dbReference>
<protein>
    <submittedName>
        <fullName evidence="2">Uncharacterized protein</fullName>
    </submittedName>
</protein>
<feature type="transmembrane region" description="Helical" evidence="1">
    <location>
        <begin position="38"/>
        <end position="57"/>
    </location>
</feature>
<organism evidence="2 3">
    <name type="scientific">Litoribaculum gwangyangense</name>
    <dbReference type="NCBI Taxonomy" id="1130722"/>
    <lineage>
        <taxon>Bacteria</taxon>
        <taxon>Pseudomonadati</taxon>
        <taxon>Bacteroidota</taxon>
        <taxon>Flavobacteriia</taxon>
        <taxon>Flavobacteriales</taxon>
        <taxon>Flavobacteriaceae</taxon>
        <taxon>Litoribaculum</taxon>
    </lineage>
</organism>
<feature type="transmembrane region" description="Helical" evidence="1">
    <location>
        <begin position="136"/>
        <end position="153"/>
    </location>
</feature>
<proteinExistence type="predicted"/>
<keyword evidence="1" id="KW-0812">Transmembrane</keyword>
<accession>A0ABP9CNN1</accession>